<dbReference type="Gene3D" id="3.15.10.40">
    <property type="entry name" value="Uncharacterised protein PF07273, DUF1439"/>
    <property type="match status" value="1"/>
</dbReference>
<sequence length="193" mass="21315">MNDIANFTLRRRRLGLAAMAVAASTLLASCSTLIGPRQVELPLDRMQQGLDKRFPLRQRVLAVLEVELSHPRLRVLDANDRVALELDASVVPLLGRQSWRGSMAISGRLQVDRAHNAIYLSDAHVDRFAFDGMDEGRQNQLASVANLLSDKVIKDMPIHRFRPEDLRYAGVQFELTGIATKPGALVATLAPAP</sequence>
<organism evidence="2 3">
    <name type="scientific">Rugamonas rubra</name>
    <dbReference type="NCBI Taxonomy" id="758825"/>
    <lineage>
        <taxon>Bacteria</taxon>
        <taxon>Pseudomonadati</taxon>
        <taxon>Pseudomonadota</taxon>
        <taxon>Betaproteobacteria</taxon>
        <taxon>Burkholderiales</taxon>
        <taxon>Oxalobacteraceae</taxon>
        <taxon>Telluria group</taxon>
        <taxon>Rugamonas</taxon>
    </lineage>
</organism>
<feature type="signal peptide" evidence="1">
    <location>
        <begin position="1"/>
        <end position="28"/>
    </location>
</feature>
<keyword evidence="1" id="KW-0732">Signal</keyword>
<protein>
    <recommendedName>
        <fullName evidence="4">DUF1439 domain-containing protein</fullName>
    </recommendedName>
</protein>
<dbReference type="Pfam" id="PF07273">
    <property type="entry name" value="DUF1439"/>
    <property type="match status" value="1"/>
</dbReference>
<gene>
    <name evidence="2" type="ORF">SAMN02982985_03159</name>
</gene>
<name>A0A1I4NVG3_9BURK</name>
<proteinExistence type="predicted"/>
<dbReference type="Proteomes" id="UP000199470">
    <property type="component" value="Unassembled WGS sequence"/>
</dbReference>
<keyword evidence="3" id="KW-1185">Reference proteome</keyword>
<evidence type="ECO:0008006" key="4">
    <source>
        <dbReference type="Google" id="ProtNLM"/>
    </source>
</evidence>
<dbReference type="RefSeq" id="WP_245774282.1">
    <property type="nucleotide sequence ID" value="NZ_FOTW01000014.1"/>
</dbReference>
<evidence type="ECO:0000313" key="2">
    <source>
        <dbReference type="EMBL" id="SFM19534.1"/>
    </source>
</evidence>
<evidence type="ECO:0000256" key="1">
    <source>
        <dbReference type="SAM" id="SignalP"/>
    </source>
</evidence>
<reference evidence="2 3" key="1">
    <citation type="submission" date="2016-10" db="EMBL/GenBank/DDBJ databases">
        <authorList>
            <person name="de Groot N.N."/>
        </authorList>
    </citation>
    <scope>NUCLEOTIDE SEQUENCE [LARGE SCALE GENOMIC DNA]</scope>
    <source>
        <strain evidence="2 3">ATCC 43154</strain>
    </source>
</reference>
<evidence type="ECO:0000313" key="3">
    <source>
        <dbReference type="Proteomes" id="UP000199470"/>
    </source>
</evidence>
<dbReference type="InterPro" id="IPR010835">
    <property type="entry name" value="DUF1439"/>
</dbReference>
<feature type="chain" id="PRO_5011441840" description="DUF1439 domain-containing protein" evidence="1">
    <location>
        <begin position="29"/>
        <end position="193"/>
    </location>
</feature>
<dbReference type="STRING" id="758825.SAMN02982985_03159"/>
<dbReference type="EMBL" id="FOTW01000014">
    <property type="protein sequence ID" value="SFM19534.1"/>
    <property type="molecule type" value="Genomic_DNA"/>
</dbReference>
<accession>A0A1I4NVG3</accession>
<dbReference type="AlphaFoldDB" id="A0A1I4NVG3"/>